<name>A0A1C7M275_GRIFR</name>
<comment type="caution">
    <text evidence="1">The sequence shown here is derived from an EMBL/GenBank/DDBJ whole genome shotgun (WGS) entry which is preliminary data.</text>
</comment>
<reference evidence="1 2" key="1">
    <citation type="submission" date="2016-03" db="EMBL/GenBank/DDBJ databases">
        <title>Whole genome sequencing of Grifola frondosa 9006-11.</title>
        <authorList>
            <person name="Min B."/>
            <person name="Park H."/>
            <person name="Kim J.-G."/>
            <person name="Cho H."/>
            <person name="Oh Y.-L."/>
            <person name="Kong W.-S."/>
            <person name="Choi I.-G."/>
        </authorList>
    </citation>
    <scope>NUCLEOTIDE SEQUENCE [LARGE SCALE GENOMIC DNA]</scope>
    <source>
        <strain evidence="1 2">9006-11</strain>
    </source>
</reference>
<keyword evidence="2" id="KW-1185">Reference proteome</keyword>
<gene>
    <name evidence="1" type="ORF">A0H81_09497</name>
</gene>
<protein>
    <submittedName>
        <fullName evidence="1">Uncharacterized protein</fullName>
    </submittedName>
</protein>
<dbReference type="EMBL" id="LUGG01000013">
    <property type="protein sequence ID" value="OBZ70992.1"/>
    <property type="molecule type" value="Genomic_DNA"/>
</dbReference>
<organism evidence="1 2">
    <name type="scientific">Grifola frondosa</name>
    <name type="common">Maitake</name>
    <name type="synonym">Polyporus frondosus</name>
    <dbReference type="NCBI Taxonomy" id="5627"/>
    <lineage>
        <taxon>Eukaryota</taxon>
        <taxon>Fungi</taxon>
        <taxon>Dikarya</taxon>
        <taxon>Basidiomycota</taxon>
        <taxon>Agaricomycotina</taxon>
        <taxon>Agaricomycetes</taxon>
        <taxon>Polyporales</taxon>
        <taxon>Grifolaceae</taxon>
        <taxon>Grifola</taxon>
    </lineage>
</organism>
<proteinExistence type="predicted"/>
<accession>A0A1C7M275</accession>
<evidence type="ECO:0000313" key="1">
    <source>
        <dbReference type="EMBL" id="OBZ70992.1"/>
    </source>
</evidence>
<evidence type="ECO:0000313" key="2">
    <source>
        <dbReference type="Proteomes" id="UP000092993"/>
    </source>
</evidence>
<dbReference type="Proteomes" id="UP000092993">
    <property type="component" value="Unassembled WGS sequence"/>
</dbReference>
<dbReference type="AlphaFoldDB" id="A0A1C7M275"/>
<sequence>MIGNTHSLHEHAFHVGTAAAISNHFRDSKERGTHSWAGCCHLLRESGGGRLLMLRIMLFESAARGGVSIWPNALEKLCDVPES</sequence>